<evidence type="ECO:0000256" key="4">
    <source>
        <dbReference type="ARBA" id="ARBA00022723"/>
    </source>
</evidence>
<dbReference type="GO" id="GO:0004222">
    <property type="term" value="F:metalloendopeptidase activity"/>
    <property type="evidence" value="ECO:0007669"/>
    <property type="project" value="TreeGrafter"/>
</dbReference>
<dbReference type="EMBL" id="BMXR01000005">
    <property type="protein sequence ID" value="GGX53776.1"/>
    <property type="molecule type" value="Genomic_DNA"/>
</dbReference>
<sequence length="436" mass="48285">MTNNLFDRIQQFPRWHAVGVAILTSIMLTVALWPAPSQSVIVEIPAKLEFSTPSPTSAASESTQPDAPQLRTAEVEVRPGDTLSTLFERADAGVSVLYRMLADEKISTPLERIYPGQSFTFTFNEDDSLKEVTFSESILVNHRISVEEEGFSIQEVVHEPEIHTRYTEGTIDSSLYLAGKDAGLSDSMIMQLATLFGWDIDFVMDIRAGDTFSLIYEEHFLDGKKLEDGPILAASFKTQGREVTAIRYTDASGRTDYYAPDGASIRKAFLRTPMDVFRVSSRFDPNRRHPVLNTIRAHKGTDYAAPTGTPIKATGEGKVIHAGRKGGYGNVVILQHGGGIRTLYAHMSKFSKYSRVGNRVKQGQIIGYVGATGMVTGPHLHYEFLVNGVHRNPQTVPLPTAQPLENQYLPDFKEFAANMVGQLQVFDEAYANSDQE</sequence>
<dbReference type="Proteomes" id="UP000626148">
    <property type="component" value="Unassembled WGS sequence"/>
</dbReference>
<comment type="caution">
    <text evidence="11">The sequence shown here is derived from an EMBL/GenBank/DDBJ whole genome shotgun (WGS) entry which is preliminary data.</text>
</comment>
<feature type="domain" description="Csd3-like second N-terminal" evidence="10">
    <location>
        <begin position="163"/>
        <end position="285"/>
    </location>
</feature>
<dbReference type="Pfam" id="PF19425">
    <property type="entry name" value="Csd3_N2"/>
    <property type="match status" value="1"/>
</dbReference>
<evidence type="ECO:0000259" key="10">
    <source>
        <dbReference type="Pfam" id="PF19425"/>
    </source>
</evidence>
<dbReference type="CDD" id="cd12797">
    <property type="entry name" value="M23_peptidase"/>
    <property type="match status" value="1"/>
</dbReference>
<dbReference type="Gene3D" id="3.10.450.350">
    <property type="match status" value="2"/>
</dbReference>
<dbReference type="AlphaFoldDB" id="A0A918K7W7"/>
<keyword evidence="8" id="KW-0472">Membrane</keyword>
<evidence type="ECO:0008006" key="13">
    <source>
        <dbReference type="Google" id="ProtNLM"/>
    </source>
</evidence>
<keyword evidence="5" id="KW-0378">Hydrolase</keyword>
<dbReference type="InterPro" id="IPR045834">
    <property type="entry name" value="Csd3_N2"/>
</dbReference>
<evidence type="ECO:0000256" key="1">
    <source>
        <dbReference type="ARBA" id="ARBA00001947"/>
    </source>
</evidence>
<keyword evidence="6" id="KW-0862">Zinc</keyword>
<dbReference type="RefSeq" id="WP_189608537.1">
    <property type="nucleotide sequence ID" value="NZ_BMXR01000005.1"/>
</dbReference>
<reference evidence="11" key="1">
    <citation type="journal article" date="2014" name="Int. J. Syst. Evol. Microbiol.">
        <title>Complete genome sequence of Corynebacterium casei LMG S-19264T (=DSM 44701T), isolated from a smear-ripened cheese.</title>
        <authorList>
            <consortium name="US DOE Joint Genome Institute (JGI-PGF)"/>
            <person name="Walter F."/>
            <person name="Albersmeier A."/>
            <person name="Kalinowski J."/>
            <person name="Ruckert C."/>
        </authorList>
    </citation>
    <scope>NUCLEOTIDE SEQUENCE</scope>
    <source>
        <strain evidence="11">KCTC 22169</strain>
    </source>
</reference>
<comment type="subcellular location">
    <subcellularLocation>
        <location evidence="2">Cell envelope</location>
    </subcellularLocation>
</comment>
<evidence type="ECO:0000259" key="9">
    <source>
        <dbReference type="Pfam" id="PF01551"/>
    </source>
</evidence>
<keyword evidence="7" id="KW-0482">Metalloprotease</keyword>
<dbReference type="GO" id="GO:0030313">
    <property type="term" value="C:cell envelope"/>
    <property type="evidence" value="ECO:0007669"/>
    <property type="project" value="UniProtKB-SubCell"/>
</dbReference>
<organism evidence="11 12">
    <name type="scientific">Saccharospirillum salsuginis</name>
    <dbReference type="NCBI Taxonomy" id="418750"/>
    <lineage>
        <taxon>Bacteria</taxon>
        <taxon>Pseudomonadati</taxon>
        <taxon>Pseudomonadota</taxon>
        <taxon>Gammaproteobacteria</taxon>
        <taxon>Oceanospirillales</taxon>
        <taxon>Saccharospirillaceae</taxon>
        <taxon>Saccharospirillum</taxon>
    </lineage>
</organism>
<reference evidence="11" key="2">
    <citation type="submission" date="2020-09" db="EMBL/GenBank/DDBJ databases">
        <authorList>
            <person name="Sun Q."/>
            <person name="Kim S."/>
        </authorList>
    </citation>
    <scope>NUCLEOTIDE SEQUENCE</scope>
    <source>
        <strain evidence="11">KCTC 22169</strain>
    </source>
</reference>
<keyword evidence="4" id="KW-0479">Metal-binding</keyword>
<dbReference type="SUPFAM" id="SSF51261">
    <property type="entry name" value="Duplicated hybrid motif"/>
    <property type="match status" value="1"/>
</dbReference>
<dbReference type="Pfam" id="PF01551">
    <property type="entry name" value="Peptidase_M23"/>
    <property type="match status" value="1"/>
</dbReference>
<keyword evidence="12" id="KW-1185">Reference proteome</keyword>
<evidence type="ECO:0000256" key="7">
    <source>
        <dbReference type="ARBA" id="ARBA00023049"/>
    </source>
</evidence>
<evidence type="ECO:0000256" key="6">
    <source>
        <dbReference type="ARBA" id="ARBA00022833"/>
    </source>
</evidence>
<keyword evidence="8" id="KW-1133">Transmembrane helix</keyword>
<comment type="cofactor">
    <cofactor evidence="1">
        <name>Zn(2+)</name>
        <dbReference type="ChEBI" id="CHEBI:29105"/>
    </cofactor>
</comment>
<protein>
    <recommendedName>
        <fullName evidence="13">Murein DD-endopeptidase MepM and murein hydrolase activator NlpD, contain LysM domain</fullName>
    </recommendedName>
</protein>
<evidence type="ECO:0000313" key="12">
    <source>
        <dbReference type="Proteomes" id="UP000626148"/>
    </source>
</evidence>
<feature type="domain" description="M23ase beta-sheet core" evidence="9">
    <location>
        <begin position="297"/>
        <end position="393"/>
    </location>
</feature>
<proteinExistence type="predicted"/>
<dbReference type="InterPro" id="IPR011055">
    <property type="entry name" value="Dup_hybrid_motif"/>
</dbReference>
<dbReference type="GO" id="GO:0046872">
    <property type="term" value="F:metal ion binding"/>
    <property type="evidence" value="ECO:0007669"/>
    <property type="project" value="UniProtKB-KW"/>
</dbReference>
<dbReference type="Gene3D" id="2.70.70.10">
    <property type="entry name" value="Glucose Permease (Domain IIA)"/>
    <property type="match status" value="1"/>
</dbReference>
<dbReference type="PANTHER" id="PTHR21666">
    <property type="entry name" value="PEPTIDASE-RELATED"/>
    <property type="match status" value="1"/>
</dbReference>
<keyword evidence="8" id="KW-0812">Transmembrane</keyword>
<dbReference type="PANTHER" id="PTHR21666:SF288">
    <property type="entry name" value="CELL DIVISION PROTEIN YTFB"/>
    <property type="match status" value="1"/>
</dbReference>
<name>A0A918K7W7_9GAMM</name>
<keyword evidence="3" id="KW-0645">Protease</keyword>
<evidence type="ECO:0000256" key="2">
    <source>
        <dbReference type="ARBA" id="ARBA00004196"/>
    </source>
</evidence>
<feature type="transmembrane region" description="Helical" evidence="8">
    <location>
        <begin position="12"/>
        <end position="33"/>
    </location>
</feature>
<dbReference type="InterPro" id="IPR016047">
    <property type="entry name" value="M23ase_b-sheet_dom"/>
</dbReference>
<dbReference type="FunFam" id="2.70.70.10:FF:000002">
    <property type="entry name" value="Murein DD-endopeptidase MepM"/>
    <property type="match status" value="1"/>
</dbReference>
<evidence type="ECO:0000256" key="5">
    <source>
        <dbReference type="ARBA" id="ARBA00022801"/>
    </source>
</evidence>
<dbReference type="InterPro" id="IPR050570">
    <property type="entry name" value="Cell_wall_metabolism_enzyme"/>
</dbReference>
<gene>
    <name evidence="11" type="ORF">GCM10007392_21360</name>
</gene>
<accession>A0A918K7W7</accession>
<evidence type="ECO:0000313" key="11">
    <source>
        <dbReference type="EMBL" id="GGX53776.1"/>
    </source>
</evidence>
<dbReference type="GO" id="GO:0006508">
    <property type="term" value="P:proteolysis"/>
    <property type="evidence" value="ECO:0007669"/>
    <property type="project" value="UniProtKB-KW"/>
</dbReference>
<evidence type="ECO:0000256" key="8">
    <source>
        <dbReference type="SAM" id="Phobius"/>
    </source>
</evidence>
<evidence type="ECO:0000256" key="3">
    <source>
        <dbReference type="ARBA" id="ARBA00022670"/>
    </source>
</evidence>